<feature type="region of interest" description="Disordered" evidence="1">
    <location>
        <begin position="271"/>
        <end position="291"/>
    </location>
</feature>
<gene>
    <name evidence="2" type="ORF">TDIB3V08_LOCUS4031</name>
</gene>
<accession>A0A7R8VFU8</accession>
<name>A0A7R8VFU8_TIMDO</name>
<proteinExistence type="predicted"/>
<protein>
    <submittedName>
        <fullName evidence="2">Uncharacterized protein</fullName>
    </submittedName>
</protein>
<dbReference type="EMBL" id="OA565809">
    <property type="protein sequence ID" value="CAD7197729.1"/>
    <property type="molecule type" value="Genomic_DNA"/>
</dbReference>
<organism evidence="2">
    <name type="scientific">Timema douglasi</name>
    <name type="common">Walking stick</name>
    <dbReference type="NCBI Taxonomy" id="61478"/>
    <lineage>
        <taxon>Eukaryota</taxon>
        <taxon>Metazoa</taxon>
        <taxon>Ecdysozoa</taxon>
        <taxon>Arthropoda</taxon>
        <taxon>Hexapoda</taxon>
        <taxon>Insecta</taxon>
        <taxon>Pterygota</taxon>
        <taxon>Neoptera</taxon>
        <taxon>Polyneoptera</taxon>
        <taxon>Phasmatodea</taxon>
        <taxon>Timematodea</taxon>
        <taxon>Timematoidea</taxon>
        <taxon>Timematidae</taxon>
        <taxon>Timema</taxon>
    </lineage>
</organism>
<dbReference type="AlphaFoldDB" id="A0A7R8VFU8"/>
<evidence type="ECO:0000256" key="1">
    <source>
        <dbReference type="SAM" id="MobiDB-lite"/>
    </source>
</evidence>
<reference evidence="2" key="1">
    <citation type="submission" date="2020-11" db="EMBL/GenBank/DDBJ databases">
        <authorList>
            <person name="Tran Van P."/>
        </authorList>
    </citation>
    <scope>NUCLEOTIDE SEQUENCE</scope>
</reference>
<evidence type="ECO:0000313" key="2">
    <source>
        <dbReference type="EMBL" id="CAD7197729.1"/>
    </source>
</evidence>
<feature type="compositionally biased region" description="Basic residues" evidence="1">
    <location>
        <begin position="1"/>
        <end position="24"/>
    </location>
</feature>
<feature type="region of interest" description="Disordered" evidence="1">
    <location>
        <begin position="1"/>
        <end position="64"/>
    </location>
</feature>
<sequence>MESKRRRFHPFRGLRRMFRRKGRHSGSELAETPEKLSTEETVAALDSHRSRSTSELLAGDEPNRRRRAPLKSIADTLYWATYLRSVPYSAAKSGGDAWNTRYHLVDECCYWLSSRRSGTGLFPGHSGLSVSHDSVFTAEQRSSHSSCEDLDIGQSSSSLSIQQLVLPGVRLGNTRGMSDSHTGLLTHLQQSEHPTFSTSRDLPRYRCLYTRASHSGRVVSRVGITGSVMSKSYPHIYTYKIDMITTGWDLNSDFFGTGKYNETDANISFPAGVGDEKGSLKENSPAFSRKESGKTRVVNHIWKNHLSTSDLDSNLYFSITGNQLDRETGASDHVATGCGLEHTLYRRDCFGCVSCSSSPDRPTESRGKDKGRVLLLPLRWYGKDKKMIYIKSVEVGAHADETIILKQLPVKHRKKTAWLVAFVSMVTKTSRRLHRSSPRLLGQIYTWSRDCQCRYQRHEPTRRRISRLFGYSLGFDSPTGANTYGLFLKGRYQHVRNQPAPSMVALDDKLFKYRENVVIKFQDVIDRYSRTKDTTVEEN</sequence>